<gene>
    <name evidence="2" type="ORF">Pr1d_53230</name>
</gene>
<dbReference type="Pfam" id="PF13470">
    <property type="entry name" value="PIN_3"/>
    <property type="match status" value="1"/>
</dbReference>
<proteinExistence type="predicted"/>
<feature type="domain" description="PIN" evidence="1">
    <location>
        <begin position="12"/>
        <end position="46"/>
    </location>
</feature>
<dbReference type="InterPro" id="IPR002850">
    <property type="entry name" value="PIN_toxin-like"/>
</dbReference>
<reference evidence="2 3" key="1">
    <citation type="submission" date="2019-08" db="EMBL/GenBank/DDBJ databases">
        <title>Deep-cultivation of Planctomycetes and their phenomic and genomic characterization uncovers novel biology.</title>
        <authorList>
            <person name="Wiegand S."/>
            <person name="Jogler M."/>
            <person name="Boedeker C."/>
            <person name="Pinto D."/>
            <person name="Vollmers J."/>
            <person name="Rivas-Marin E."/>
            <person name="Kohn T."/>
            <person name="Peeters S.H."/>
            <person name="Heuer A."/>
            <person name="Rast P."/>
            <person name="Oberbeckmann S."/>
            <person name="Bunk B."/>
            <person name="Jeske O."/>
            <person name="Meyerdierks A."/>
            <person name="Storesund J.E."/>
            <person name="Kallscheuer N."/>
            <person name="Luecker S."/>
            <person name="Lage O.M."/>
            <person name="Pohl T."/>
            <person name="Merkel B.J."/>
            <person name="Hornburger P."/>
            <person name="Mueller R.-W."/>
            <person name="Bruemmer F."/>
            <person name="Labrenz M."/>
            <person name="Spormann A.M."/>
            <person name="Op den Camp H."/>
            <person name="Overmann J."/>
            <person name="Amann R."/>
            <person name="Jetten M.S.M."/>
            <person name="Mascher T."/>
            <person name="Medema M.H."/>
            <person name="Devos D.P."/>
            <person name="Kaster A.-K."/>
            <person name="Ovreas L."/>
            <person name="Rohde M."/>
            <person name="Galperin M.Y."/>
            <person name="Jogler C."/>
        </authorList>
    </citation>
    <scope>NUCLEOTIDE SEQUENCE [LARGE SCALE GENOMIC DNA]</scope>
    <source>
        <strain evidence="2 3">Pr1d</strain>
    </source>
</reference>
<dbReference type="PANTHER" id="PTHR34610:SF4">
    <property type="entry name" value="SLL8027 PROTEIN"/>
    <property type="match status" value="1"/>
</dbReference>
<evidence type="ECO:0000313" key="3">
    <source>
        <dbReference type="Proteomes" id="UP000323917"/>
    </source>
</evidence>
<dbReference type="AlphaFoldDB" id="A0A5B9QKB7"/>
<accession>A0A5B9QKB7</accession>
<organism evidence="2 3">
    <name type="scientific">Bythopirellula goksoeyrii</name>
    <dbReference type="NCBI Taxonomy" id="1400387"/>
    <lineage>
        <taxon>Bacteria</taxon>
        <taxon>Pseudomonadati</taxon>
        <taxon>Planctomycetota</taxon>
        <taxon>Planctomycetia</taxon>
        <taxon>Pirellulales</taxon>
        <taxon>Lacipirellulaceae</taxon>
        <taxon>Bythopirellula</taxon>
    </lineage>
</organism>
<name>A0A5B9QKB7_9BACT</name>
<evidence type="ECO:0000259" key="1">
    <source>
        <dbReference type="Pfam" id="PF13470"/>
    </source>
</evidence>
<dbReference type="Proteomes" id="UP000323917">
    <property type="component" value="Chromosome"/>
</dbReference>
<evidence type="ECO:0000313" key="2">
    <source>
        <dbReference type="EMBL" id="QEG37975.1"/>
    </source>
</evidence>
<dbReference type="KEGG" id="bgok:Pr1d_53230"/>
<protein>
    <recommendedName>
        <fullName evidence="1">PIN domain-containing protein</fullName>
    </recommendedName>
</protein>
<dbReference type="NCBIfam" id="TIGR00305">
    <property type="entry name" value="putative toxin-antitoxin system toxin component, PIN family"/>
    <property type="match status" value="1"/>
</dbReference>
<keyword evidence="3" id="KW-1185">Reference proteome</keyword>
<sequence length="71" mass="7702">MTATIAESETVEITSVIEDCRDSSDNLFLATATDGNAKYLVSGDTDLLVLNPYREVQILAPNDFLKQLGHG</sequence>
<dbReference type="InterPro" id="IPR002716">
    <property type="entry name" value="PIN_dom"/>
</dbReference>
<dbReference type="PANTHER" id="PTHR34610">
    <property type="entry name" value="SSL7007 PROTEIN"/>
    <property type="match status" value="1"/>
</dbReference>
<dbReference type="EMBL" id="CP042913">
    <property type="protein sequence ID" value="QEG37975.1"/>
    <property type="molecule type" value="Genomic_DNA"/>
</dbReference>